<proteinExistence type="predicted"/>
<dbReference type="Gene3D" id="2.130.10.80">
    <property type="entry name" value="Galactose oxidase/kelch, beta-propeller"/>
    <property type="match status" value="2"/>
</dbReference>
<sequence>MGAKGGCPMYQYADEKMLPTQHQQLIPGLPDDIGLECLLRVPFQFHFHLKFVCHRWHSLISHPSFLHQRRKSAHAELLLCLVQALPPSTLSSSNTCSRDEHNCSVTTLTEEGENTEAVEEYDEKRHNLLRASPPLYGLSVYNATKHAWQRIVMSNRARGEIQLKIPMFCHCVVLPSASKLLLIGGWDPDTLEAVHDVYILDFSSRQWRKGAPMLTARSFFACASVGHSTVYVAGGHDHHKNALPSAEVYDTVANEWRMLPPMGEERDECQGLYWPGDSSGGFLVVSGYGTESQGQFRSDAEYYDPNTESWSRVEAVWPFPNASPRAIATTISNSGHDWSLFVAGDQEAFVHEKSKKKDDGVNYEQTMVTLPHGFSTNQSSPCVNTVGLKNGRRMIYVTGSSSSPASECNAIDGSGRSGMYSLEMEESSSSSSEGSRSSSCKWERIYTPADFSGFAYSASCLYI</sequence>
<dbReference type="InterPro" id="IPR001810">
    <property type="entry name" value="F-box_dom"/>
</dbReference>
<dbReference type="SUPFAM" id="SSF117281">
    <property type="entry name" value="Kelch motif"/>
    <property type="match status" value="1"/>
</dbReference>
<dbReference type="SMART" id="SM00256">
    <property type="entry name" value="FBOX"/>
    <property type="match status" value="1"/>
</dbReference>
<evidence type="ECO:0000259" key="1">
    <source>
        <dbReference type="SMART" id="SM00256"/>
    </source>
</evidence>
<dbReference type="InterPro" id="IPR036047">
    <property type="entry name" value="F-box-like_dom_sf"/>
</dbReference>
<accession>A0AA88WWA4</accession>
<organism evidence="2 3">
    <name type="scientific">Escallonia herrerae</name>
    <dbReference type="NCBI Taxonomy" id="1293975"/>
    <lineage>
        <taxon>Eukaryota</taxon>
        <taxon>Viridiplantae</taxon>
        <taxon>Streptophyta</taxon>
        <taxon>Embryophyta</taxon>
        <taxon>Tracheophyta</taxon>
        <taxon>Spermatophyta</taxon>
        <taxon>Magnoliopsida</taxon>
        <taxon>eudicotyledons</taxon>
        <taxon>Gunneridae</taxon>
        <taxon>Pentapetalae</taxon>
        <taxon>asterids</taxon>
        <taxon>campanulids</taxon>
        <taxon>Escalloniales</taxon>
        <taxon>Escalloniaceae</taxon>
        <taxon>Escallonia</taxon>
    </lineage>
</organism>
<dbReference type="AlphaFoldDB" id="A0AA88WWA4"/>
<evidence type="ECO:0000313" key="2">
    <source>
        <dbReference type="EMBL" id="KAK3035382.1"/>
    </source>
</evidence>
<dbReference type="SMART" id="SM00612">
    <property type="entry name" value="Kelch"/>
    <property type="match status" value="2"/>
</dbReference>
<dbReference type="GO" id="GO:0005829">
    <property type="term" value="C:cytosol"/>
    <property type="evidence" value="ECO:0007669"/>
    <property type="project" value="TreeGrafter"/>
</dbReference>
<dbReference type="InterPro" id="IPR044595">
    <property type="entry name" value="KMD1-4"/>
</dbReference>
<dbReference type="Proteomes" id="UP001188597">
    <property type="component" value="Unassembled WGS sequence"/>
</dbReference>
<dbReference type="Pfam" id="PF00646">
    <property type="entry name" value="F-box"/>
    <property type="match status" value="1"/>
</dbReference>
<dbReference type="InterPro" id="IPR006652">
    <property type="entry name" value="Kelch_1"/>
</dbReference>
<dbReference type="InterPro" id="IPR015915">
    <property type="entry name" value="Kelch-typ_b-propeller"/>
</dbReference>
<dbReference type="CDD" id="cd22152">
    <property type="entry name" value="F-box_AtAFR-like"/>
    <property type="match status" value="1"/>
</dbReference>
<dbReference type="GO" id="GO:0080037">
    <property type="term" value="P:negative regulation of cytokinin-activated signaling pathway"/>
    <property type="evidence" value="ECO:0007669"/>
    <property type="project" value="InterPro"/>
</dbReference>
<dbReference type="Pfam" id="PF24681">
    <property type="entry name" value="Kelch_KLHDC2_KLHL20_DRC7"/>
    <property type="match status" value="1"/>
</dbReference>
<dbReference type="PANTHER" id="PTHR46407">
    <property type="entry name" value="OS02G0208700 PROTEIN"/>
    <property type="match status" value="1"/>
</dbReference>
<dbReference type="InterPro" id="IPR037293">
    <property type="entry name" value="Gal_Oxidase_central_sf"/>
</dbReference>
<dbReference type="PANTHER" id="PTHR46407:SF21">
    <property type="entry name" value="F-BOX_KELCH-REPEAT PROTEIN SKIP20"/>
    <property type="match status" value="1"/>
</dbReference>
<name>A0AA88WWA4_9ASTE</name>
<dbReference type="EMBL" id="JAVXUP010000175">
    <property type="protein sequence ID" value="KAK3035382.1"/>
    <property type="molecule type" value="Genomic_DNA"/>
</dbReference>
<gene>
    <name evidence="2" type="ORF">RJ639_032910</name>
</gene>
<keyword evidence="3" id="KW-1185">Reference proteome</keyword>
<dbReference type="Gene3D" id="1.20.1280.50">
    <property type="match status" value="1"/>
</dbReference>
<feature type="domain" description="F-box" evidence="1">
    <location>
        <begin position="29"/>
        <end position="69"/>
    </location>
</feature>
<comment type="caution">
    <text evidence="2">The sequence shown here is derived from an EMBL/GenBank/DDBJ whole genome shotgun (WGS) entry which is preliminary data.</text>
</comment>
<evidence type="ECO:0000313" key="3">
    <source>
        <dbReference type="Proteomes" id="UP001188597"/>
    </source>
</evidence>
<dbReference type="SUPFAM" id="SSF81383">
    <property type="entry name" value="F-box domain"/>
    <property type="match status" value="1"/>
</dbReference>
<dbReference type="GO" id="GO:2000762">
    <property type="term" value="P:regulation of phenylpropanoid metabolic process"/>
    <property type="evidence" value="ECO:0007669"/>
    <property type="project" value="InterPro"/>
</dbReference>
<protein>
    <recommendedName>
        <fullName evidence="1">F-box domain-containing protein</fullName>
    </recommendedName>
</protein>
<reference evidence="2" key="1">
    <citation type="submission" date="2022-12" db="EMBL/GenBank/DDBJ databases">
        <title>Draft genome assemblies for two species of Escallonia (Escalloniales).</title>
        <authorList>
            <person name="Chanderbali A."/>
            <person name="Dervinis C."/>
            <person name="Anghel I."/>
            <person name="Soltis D."/>
            <person name="Soltis P."/>
            <person name="Zapata F."/>
        </authorList>
    </citation>
    <scope>NUCLEOTIDE SEQUENCE</scope>
    <source>
        <strain evidence="2">UCBG64.0493</strain>
        <tissue evidence="2">Leaf</tissue>
    </source>
</reference>